<sequence>MLPPIQPEILSANPKFDALYRDLCTNKLEHDGTTRLDAKAQKEHDAMVDELRKARVANAKQNLVRAYLRTVSFRGDDLPDELQELVSIIAATLQARLAKEDAHLLRDDVDKFKDNIALIALVVSHAAAEDITALARIQSPEQALDWRDMPTRIRDRQTSIAKADAEIATTRLKLVHEASDLHHLYRKVMETSIRLLEQTIHGSVARSTKAKADYLATVAEGMSRKLQLQHSQLMNQVGSSELQDVLRSKSDDLGGESMTLRRRTRELEEYLEEYRKAQAVEGLAEEYAAILRETDQVQADVERLHSAREKRN</sequence>
<name>A0A9Q8L605_PASFU</name>
<accession>A0A9Q8L605</accession>
<dbReference type="OMA" id="SNLRTWA"/>
<proteinExistence type="predicted"/>
<keyword evidence="2" id="KW-1185">Reference proteome</keyword>
<dbReference type="GeneID" id="71981797"/>
<organism evidence="1 2">
    <name type="scientific">Passalora fulva</name>
    <name type="common">Tomato leaf mold</name>
    <name type="synonym">Cladosporium fulvum</name>
    <dbReference type="NCBI Taxonomy" id="5499"/>
    <lineage>
        <taxon>Eukaryota</taxon>
        <taxon>Fungi</taxon>
        <taxon>Dikarya</taxon>
        <taxon>Ascomycota</taxon>
        <taxon>Pezizomycotina</taxon>
        <taxon>Dothideomycetes</taxon>
        <taxon>Dothideomycetidae</taxon>
        <taxon>Mycosphaerellales</taxon>
        <taxon>Mycosphaerellaceae</taxon>
        <taxon>Fulvia</taxon>
    </lineage>
</organism>
<dbReference type="OrthoDB" id="66964at2759"/>
<protein>
    <submittedName>
        <fullName evidence="1">Uncharacterized protein</fullName>
    </submittedName>
</protein>
<reference evidence="1" key="1">
    <citation type="submission" date="2021-12" db="EMBL/GenBank/DDBJ databases">
        <authorList>
            <person name="Zaccaron A."/>
            <person name="Stergiopoulos I."/>
        </authorList>
    </citation>
    <scope>NUCLEOTIDE SEQUENCE</scope>
    <source>
        <strain evidence="1">Race5_Kim</strain>
    </source>
</reference>
<dbReference type="KEGG" id="ffu:CLAFUR5_01919"/>
<dbReference type="RefSeq" id="XP_047755808.1">
    <property type="nucleotide sequence ID" value="XM_047901067.1"/>
</dbReference>
<dbReference type="EMBL" id="CP090163">
    <property type="protein sequence ID" value="UJO11442.1"/>
    <property type="molecule type" value="Genomic_DNA"/>
</dbReference>
<dbReference type="Proteomes" id="UP000756132">
    <property type="component" value="Chromosome 1"/>
</dbReference>
<dbReference type="AlphaFoldDB" id="A0A9Q8L605"/>
<gene>
    <name evidence="1" type="ORF">CLAFUR5_01919</name>
</gene>
<reference evidence="1" key="2">
    <citation type="journal article" date="2022" name="Microb. Genom.">
        <title>A chromosome-scale genome assembly of the tomato pathogen Cladosporium fulvum reveals a compartmentalized genome architecture and the presence of a dispensable chromosome.</title>
        <authorList>
            <person name="Zaccaron A.Z."/>
            <person name="Chen L.H."/>
            <person name="Samaras A."/>
            <person name="Stergiopoulos I."/>
        </authorList>
    </citation>
    <scope>NUCLEOTIDE SEQUENCE</scope>
    <source>
        <strain evidence="1">Race5_Kim</strain>
    </source>
</reference>
<evidence type="ECO:0000313" key="1">
    <source>
        <dbReference type="EMBL" id="UJO11442.1"/>
    </source>
</evidence>
<evidence type="ECO:0000313" key="2">
    <source>
        <dbReference type="Proteomes" id="UP000756132"/>
    </source>
</evidence>